<dbReference type="PANTHER" id="PTHR46771:SF5">
    <property type="entry name" value="DETERIN"/>
    <property type="match status" value="1"/>
</dbReference>
<dbReference type="STRING" id="43041.A0A182K6Q5"/>
<dbReference type="Pfam" id="PF00653">
    <property type="entry name" value="BIR"/>
    <property type="match status" value="1"/>
</dbReference>
<dbReference type="SUPFAM" id="SSF57924">
    <property type="entry name" value="Inhibitor of apoptosis (IAP) repeat"/>
    <property type="match status" value="1"/>
</dbReference>
<reference evidence="4" key="2">
    <citation type="submission" date="2020-05" db="UniProtKB">
        <authorList>
            <consortium name="EnsemblMetazoa"/>
        </authorList>
    </citation>
    <scope>IDENTIFICATION</scope>
    <source>
        <strain evidence="4">ACHKN1017</strain>
    </source>
</reference>
<dbReference type="AlphaFoldDB" id="A0A182K6Q5"/>
<protein>
    <recommendedName>
        <fullName evidence="6">UBC core domain-containing protein</fullName>
    </recommendedName>
</protein>
<dbReference type="PANTHER" id="PTHR46771">
    <property type="entry name" value="DETERIN"/>
    <property type="match status" value="1"/>
</dbReference>
<evidence type="ECO:0000313" key="4">
    <source>
        <dbReference type="EnsemblMetazoa" id="ACHR006440-PA"/>
    </source>
</evidence>
<feature type="compositionally biased region" description="Low complexity" evidence="3">
    <location>
        <begin position="886"/>
        <end position="900"/>
    </location>
</feature>
<feature type="region of interest" description="Disordered" evidence="3">
    <location>
        <begin position="591"/>
        <end position="621"/>
    </location>
</feature>
<reference evidence="5" key="1">
    <citation type="submission" date="2013-03" db="EMBL/GenBank/DDBJ databases">
        <title>The Genome Sequence of Anopheles christyi ACHKN1017.</title>
        <authorList>
            <consortium name="The Broad Institute Genomics Platform"/>
            <person name="Neafsey D.E."/>
            <person name="Besansky N."/>
            <person name="Walker B."/>
            <person name="Young S.K."/>
            <person name="Zeng Q."/>
            <person name="Gargeya S."/>
            <person name="Fitzgerald M."/>
            <person name="Haas B."/>
            <person name="Abouelleil A."/>
            <person name="Allen A.W."/>
            <person name="Alvarado L."/>
            <person name="Arachchi H.M."/>
            <person name="Berlin A.M."/>
            <person name="Chapman S.B."/>
            <person name="Gainer-Dewar J."/>
            <person name="Goldberg J."/>
            <person name="Griggs A."/>
            <person name="Gujja S."/>
            <person name="Hansen M."/>
            <person name="Howarth C."/>
            <person name="Imamovic A."/>
            <person name="Ireland A."/>
            <person name="Larimer J."/>
            <person name="McCowan C."/>
            <person name="Murphy C."/>
            <person name="Pearson M."/>
            <person name="Poon T.W."/>
            <person name="Priest M."/>
            <person name="Roberts A."/>
            <person name="Saif S."/>
            <person name="Shea T."/>
            <person name="Sisk P."/>
            <person name="Sykes S."/>
            <person name="Wortman J."/>
            <person name="Nusbaum C."/>
            <person name="Birren B."/>
        </authorList>
    </citation>
    <scope>NUCLEOTIDE SEQUENCE [LARGE SCALE GENOMIC DNA]</scope>
    <source>
        <strain evidence="5">ACHKN1017</strain>
    </source>
</reference>
<accession>A0A182K6Q5</accession>
<evidence type="ECO:0000256" key="1">
    <source>
        <dbReference type="ARBA" id="ARBA00022723"/>
    </source>
</evidence>
<evidence type="ECO:0000256" key="3">
    <source>
        <dbReference type="SAM" id="MobiDB-lite"/>
    </source>
</evidence>
<dbReference type="SMART" id="SM00238">
    <property type="entry name" value="BIR"/>
    <property type="match status" value="1"/>
</dbReference>
<feature type="compositionally biased region" description="Gly residues" evidence="3">
    <location>
        <begin position="595"/>
        <end position="619"/>
    </location>
</feature>
<dbReference type="Gene3D" id="1.10.1170.10">
    <property type="entry name" value="Inhibitor Of Apoptosis Protein (2mihbC-IAP-1), Chain A"/>
    <property type="match status" value="1"/>
</dbReference>
<dbReference type="VEuPathDB" id="VectorBase:ACHR006440"/>
<dbReference type="InterPro" id="IPR051190">
    <property type="entry name" value="Baculoviral_IAP"/>
</dbReference>
<keyword evidence="2" id="KW-0862">Zinc</keyword>
<evidence type="ECO:0000256" key="2">
    <source>
        <dbReference type="ARBA" id="ARBA00022833"/>
    </source>
</evidence>
<dbReference type="InterPro" id="IPR001370">
    <property type="entry name" value="BIR_rpt"/>
</dbReference>
<organism evidence="4 5">
    <name type="scientific">Anopheles christyi</name>
    <dbReference type="NCBI Taxonomy" id="43041"/>
    <lineage>
        <taxon>Eukaryota</taxon>
        <taxon>Metazoa</taxon>
        <taxon>Ecdysozoa</taxon>
        <taxon>Arthropoda</taxon>
        <taxon>Hexapoda</taxon>
        <taxon>Insecta</taxon>
        <taxon>Pterygota</taxon>
        <taxon>Neoptera</taxon>
        <taxon>Endopterygota</taxon>
        <taxon>Diptera</taxon>
        <taxon>Nematocera</taxon>
        <taxon>Culicoidea</taxon>
        <taxon>Culicidae</taxon>
        <taxon>Anophelinae</taxon>
        <taxon>Anopheles</taxon>
    </lineage>
</organism>
<evidence type="ECO:0008006" key="6">
    <source>
        <dbReference type="Google" id="ProtNLM"/>
    </source>
</evidence>
<proteinExistence type="predicted"/>
<feature type="region of interest" description="Disordered" evidence="3">
    <location>
        <begin position="873"/>
        <end position="902"/>
    </location>
</feature>
<name>A0A182K6Q5_9DIPT</name>
<dbReference type="PROSITE" id="PS50143">
    <property type="entry name" value="BIR_REPEAT_2"/>
    <property type="match status" value="1"/>
</dbReference>
<dbReference type="InterPro" id="IPR036322">
    <property type="entry name" value="WD40_repeat_dom_sf"/>
</dbReference>
<dbReference type="SUPFAM" id="SSF50978">
    <property type="entry name" value="WD40 repeat-like"/>
    <property type="match status" value="1"/>
</dbReference>
<dbReference type="Proteomes" id="UP000075881">
    <property type="component" value="Unassembled WGS sequence"/>
</dbReference>
<dbReference type="FunFam" id="1.10.1170.10:FF:000001">
    <property type="entry name" value="baculoviral IAP repeat-containing protein 6 isoform X1"/>
    <property type="match status" value="1"/>
</dbReference>
<keyword evidence="5" id="KW-1185">Reference proteome</keyword>
<evidence type="ECO:0000313" key="5">
    <source>
        <dbReference type="Proteomes" id="UP000075881"/>
    </source>
</evidence>
<dbReference type="GO" id="GO:0046872">
    <property type="term" value="F:metal ion binding"/>
    <property type="evidence" value="ECO:0007669"/>
    <property type="project" value="UniProtKB-KW"/>
</dbReference>
<sequence length="982" mass="107533">MASSSSSDDQWLKEDGYLNVDAESRSITYHPYLNVILVVGSSGEVNLLDVNSGVILQNYRISDINTVRCRYLPQQDKLLIWNGRNICMRGDYNGVLLLDTILQAPVTSTDDRVRLELLLSEALLFLQCLQNLEEHGLENMSDVTNELTQKIGEAQSHSKRGIKAQKWETVCLELPHSSLRMVASGVLMQLRQLEHHIPAMAISSAINERLTDLLRGARVTESAKTVQRFQMYSEAARRQTFEAWPHMDYKWVLPDQMAQAGFYHQPGENGNKDRAMCFTCTVCLVCWEKTDEPWSEHERHSPECPFVKGEFTQNVPLTVTYATSPAIATTGFSMISSGDRGVVFCTGNPSGDVTVWNIERQLTKVHEFQVKLHPDILTTTTISPTATVNSIELSALAAYFVRSPPSIGQQQRRASLSLKPKMLGTKIVAGVRVNSTEPFDEDMYAYEHEPETTLLLIVYNIEDPIVEDISPGSPGTTVVANPQGTAVTLSAGIGSNIKKSSLFTIMESTEDEAVKLLAERTNMLMDELKHGKQKIITQKSNKAKKKQYVDVSENDSSNIKALPLTDAMPHTTLPSTSMNIVTDALATGISSSAPGGNGEIGGDGGEGGGAGDGGGGGAGDSSSAKESAIYCIPLQYIELPPMLMDSFDHYYISDTVPSSDNRYLLVVVKYDASMAAKTTVAAEPSASANAVDEDGEQQVVDGTESTGPRWYAILFLYYLNEDGLVRLDDPLTTRLTQEQVPLEITMLPKCDGTGRHFGGPETEQGIFVMTCADGKLRIVSLKTLGIISEASVKDDRFVSVTYCKSLERLCGCTAKGCLHFYSFYDLDADSSDERDEEIVMQSPSAIDSTDKPYGTTGVDGVGSLDIIDTASSASTAGAGGKQNITGSTGAPSQTQQQQAQHHPDGVGLDWLLAFRQDISKVNNLKMLHTLTLFSELLTPYSAEVPACWNELEQAQKQRRHPHHLRPGDDTHLTKTWRLHNDA</sequence>
<dbReference type="EnsemblMetazoa" id="ACHR006440-RA">
    <property type="protein sequence ID" value="ACHR006440-PA"/>
    <property type="gene ID" value="ACHR006440"/>
</dbReference>
<feature type="region of interest" description="Disordered" evidence="3">
    <location>
        <begin position="834"/>
        <end position="853"/>
    </location>
</feature>
<dbReference type="CDD" id="cd00022">
    <property type="entry name" value="BIR"/>
    <property type="match status" value="1"/>
</dbReference>
<keyword evidence="1" id="KW-0479">Metal-binding</keyword>